<name>A0AAV0MV04_9ROSI</name>
<gene>
    <name evidence="1" type="ORF">LITE_LOCUS30315</name>
</gene>
<dbReference type="PANTHER" id="PTHR33600:SF4">
    <property type="entry name" value="PLASTID DIVISION PROTEIN PDV1"/>
    <property type="match status" value="1"/>
</dbReference>
<organism evidence="1 2">
    <name type="scientific">Linum tenue</name>
    <dbReference type="NCBI Taxonomy" id="586396"/>
    <lineage>
        <taxon>Eukaryota</taxon>
        <taxon>Viridiplantae</taxon>
        <taxon>Streptophyta</taxon>
        <taxon>Embryophyta</taxon>
        <taxon>Tracheophyta</taxon>
        <taxon>Spermatophyta</taxon>
        <taxon>Magnoliopsida</taxon>
        <taxon>eudicotyledons</taxon>
        <taxon>Gunneridae</taxon>
        <taxon>Pentapetalae</taxon>
        <taxon>rosids</taxon>
        <taxon>fabids</taxon>
        <taxon>Malpighiales</taxon>
        <taxon>Linaceae</taxon>
        <taxon>Linum</taxon>
    </lineage>
</organism>
<evidence type="ECO:0000313" key="2">
    <source>
        <dbReference type="Proteomes" id="UP001154282"/>
    </source>
</evidence>
<proteinExistence type="predicted"/>
<evidence type="ECO:0000313" key="1">
    <source>
        <dbReference type="EMBL" id="CAI0449846.1"/>
    </source>
</evidence>
<dbReference type="EMBL" id="CAMGYJ010000007">
    <property type="protein sequence ID" value="CAI0449846.1"/>
    <property type="molecule type" value="Genomic_DNA"/>
</dbReference>
<sequence length="281" mass="31164">MRWDMEVEEIEAVLEKIWDLHDKLSDAIHTISRAHFLNSIKNLRRPDAKKKLFGDAVEDSRGAGGGGEGGGYVFVKELRVDDNESSIREAKSLNAIRAALENLGEQLEFFHTVQMQQRAERDAAIARLEQSRIVLSLRLAEHHGKKYNVIEEALSFIGDVHDAKRFVSPDNLYATPESPGGEKDLTKLRGKTSNVLVNVLLSSFDFAKRLLRLDNAGGVLGNAALFAVSMLALLHMQQQQLQVATASKGDAYSKQAQHFLRKKASEKQGSSSELNVMLARG</sequence>
<evidence type="ECO:0008006" key="3">
    <source>
        <dbReference type="Google" id="ProtNLM"/>
    </source>
</evidence>
<dbReference type="PANTHER" id="PTHR33600">
    <property type="entry name" value="PLASTID DIVISION PROTEIN PDV2"/>
    <property type="match status" value="1"/>
</dbReference>
<comment type="caution">
    <text evidence="1">The sequence shown here is derived from an EMBL/GenBank/DDBJ whole genome shotgun (WGS) entry which is preliminary data.</text>
</comment>
<accession>A0AAV0MV04</accession>
<keyword evidence="2" id="KW-1185">Reference proteome</keyword>
<dbReference type="InterPro" id="IPR038939">
    <property type="entry name" value="PDV1/PDV2"/>
</dbReference>
<reference evidence="1" key="1">
    <citation type="submission" date="2022-08" db="EMBL/GenBank/DDBJ databases">
        <authorList>
            <person name="Gutierrez-Valencia J."/>
        </authorList>
    </citation>
    <scope>NUCLEOTIDE SEQUENCE</scope>
</reference>
<dbReference type="AlphaFoldDB" id="A0AAV0MV04"/>
<protein>
    <recommendedName>
        <fullName evidence="3">Plastid division protein PDV1</fullName>
    </recommendedName>
</protein>
<dbReference type="Proteomes" id="UP001154282">
    <property type="component" value="Unassembled WGS sequence"/>
</dbReference>
<dbReference type="GO" id="GO:0010020">
    <property type="term" value="P:chloroplast fission"/>
    <property type="evidence" value="ECO:0007669"/>
    <property type="project" value="InterPro"/>
</dbReference>